<feature type="domain" description="VTT" evidence="8">
    <location>
        <begin position="36"/>
        <end position="160"/>
    </location>
</feature>
<keyword evidence="10" id="KW-1185">Reference proteome</keyword>
<accession>A0ABT9QG83</accession>
<evidence type="ECO:0000256" key="7">
    <source>
        <dbReference type="RuleBase" id="RU367016"/>
    </source>
</evidence>
<feature type="transmembrane region" description="Helical" evidence="7">
    <location>
        <begin position="54"/>
        <end position="75"/>
    </location>
</feature>
<feature type="transmembrane region" description="Helical" evidence="7">
    <location>
        <begin position="143"/>
        <end position="167"/>
    </location>
</feature>
<gene>
    <name evidence="9" type="ORF">J2853_004996</name>
</gene>
<dbReference type="InterPro" id="IPR032818">
    <property type="entry name" value="DedA-like"/>
</dbReference>
<dbReference type="EMBL" id="JAUSQU010000001">
    <property type="protein sequence ID" value="MDP9845785.1"/>
    <property type="molecule type" value="Genomic_DNA"/>
</dbReference>
<dbReference type="PANTHER" id="PTHR30353:SF15">
    <property type="entry name" value="INNER MEMBRANE PROTEIN YABI"/>
    <property type="match status" value="1"/>
</dbReference>
<sequence length="198" mass="20645">MSVVDTLAAQSLAVVALTTFLFMVTETSLFVGLLVPGDVAVLVSGTTAGSVAEYAALVAAAASGAMLGETIGYLLGRRFGSRIRSSRLGTRLGEDRWAHAERLASGQNTGWALVTGRFVPLLHSIVPIVSGTLRMPYLRFITWEAAACAVWAATYVAIGSLVGGAFHDHGGRIGYAVSAALVLVILTVATVGRKVRAR</sequence>
<feature type="transmembrane region" description="Helical" evidence="7">
    <location>
        <begin position="12"/>
        <end position="34"/>
    </location>
</feature>
<evidence type="ECO:0000256" key="1">
    <source>
        <dbReference type="ARBA" id="ARBA00004651"/>
    </source>
</evidence>
<evidence type="ECO:0000259" key="8">
    <source>
        <dbReference type="Pfam" id="PF09335"/>
    </source>
</evidence>
<dbReference type="Pfam" id="PF09335">
    <property type="entry name" value="VTT_dom"/>
    <property type="match status" value="1"/>
</dbReference>
<evidence type="ECO:0000256" key="6">
    <source>
        <dbReference type="ARBA" id="ARBA00023136"/>
    </source>
</evidence>
<keyword evidence="6 7" id="KW-0472">Membrane</keyword>
<name>A0ABT9QG83_9ACTN</name>
<evidence type="ECO:0000313" key="10">
    <source>
        <dbReference type="Proteomes" id="UP001225356"/>
    </source>
</evidence>
<keyword evidence="5 7" id="KW-1133">Transmembrane helix</keyword>
<organism evidence="9 10">
    <name type="scientific">Streptosporangium lutulentum</name>
    <dbReference type="NCBI Taxonomy" id="1461250"/>
    <lineage>
        <taxon>Bacteria</taxon>
        <taxon>Bacillati</taxon>
        <taxon>Actinomycetota</taxon>
        <taxon>Actinomycetes</taxon>
        <taxon>Streptosporangiales</taxon>
        <taxon>Streptosporangiaceae</taxon>
        <taxon>Streptosporangium</taxon>
    </lineage>
</organism>
<comment type="caution">
    <text evidence="9">The sequence shown here is derived from an EMBL/GenBank/DDBJ whole genome shotgun (WGS) entry which is preliminary data.</text>
</comment>
<dbReference type="PANTHER" id="PTHR30353">
    <property type="entry name" value="INNER MEMBRANE PROTEIN DEDA-RELATED"/>
    <property type="match status" value="1"/>
</dbReference>
<proteinExistence type="inferred from homology"/>
<comment type="similarity">
    <text evidence="2 7">Belongs to the DedA family.</text>
</comment>
<protein>
    <submittedName>
        <fullName evidence="9">Membrane-associated protein</fullName>
    </submittedName>
</protein>
<evidence type="ECO:0000256" key="2">
    <source>
        <dbReference type="ARBA" id="ARBA00010792"/>
    </source>
</evidence>
<keyword evidence="4 7" id="KW-0812">Transmembrane</keyword>
<evidence type="ECO:0000256" key="3">
    <source>
        <dbReference type="ARBA" id="ARBA00022475"/>
    </source>
</evidence>
<comment type="subcellular location">
    <subcellularLocation>
        <location evidence="1 7">Cell membrane</location>
        <topology evidence="1 7">Multi-pass membrane protein</topology>
    </subcellularLocation>
</comment>
<evidence type="ECO:0000256" key="4">
    <source>
        <dbReference type="ARBA" id="ARBA00022692"/>
    </source>
</evidence>
<evidence type="ECO:0000256" key="5">
    <source>
        <dbReference type="ARBA" id="ARBA00022989"/>
    </source>
</evidence>
<reference evidence="9 10" key="1">
    <citation type="submission" date="2023-07" db="EMBL/GenBank/DDBJ databases">
        <title>Sequencing the genomes of 1000 actinobacteria strains.</title>
        <authorList>
            <person name="Klenk H.-P."/>
        </authorList>
    </citation>
    <scope>NUCLEOTIDE SEQUENCE [LARGE SCALE GENOMIC DNA]</scope>
    <source>
        <strain evidence="9 10">DSM 46740</strain>
    </source>
</reference>
<feature type="transmembrane region" description="Helical" evidence="7">
    <location>
        <begin position="173"/>
        <end position="192"/>
    </location>
</feature>
<dbReference type="InterPro" id="IPR032816">
    <property type="entry name" value="VTT_dom"/>
</dbReference>
<dbReference type="Proteomes" id="UP001225356">
    <property type="component" value="Unassembled WGS sequence"/>
</dbReference>
<evidence type="ECO:0000313" key="9">
    <source>
        <dbReference type="EMBL" id="MDP9845785.1"/>
    </source>
</evidence>
<keyword evidence="3 7" id="KW-1003">Cell membrane</keyword>
<dbReference type="RefSeq" id="WP_307561713.1">
    <property type="nucleotide sequence ID" value="NZ_JAUSQU010000001.1"/>
</dbReference>